<feature type="region of interest" description="Disordered" evidence="1">
    <location>
        <begin position="1"/>
        <end position="22"/>
    </location>
</feature>
<dbReference type="Proteomes" id="UP000286746">
    <property type="component" value="Unassembled WGS sequence"/>
</dbReference>
<dbReference type="InterPro" id="IPR046732">
    <property type="entry name" value="DUF6624"/>
</dbReference>
<evidence type="ECO:0000313" key="3">
    <source>
        <dbReference type="Proteomes" id="UP000286746"/>
    </source>
</evidence>
<reference evidence="2 3" key="1">
    <citation type="submission" date="2018-11" db="EMBL/GenBank/DDBJ databases">
        <title>Whole genome sequence of Streptomyces paromomycinus NBRC 15454(T).</title>
        <authorList>
            <person name="Komaki H."/>
            <person name="Tamura T."/>
        </authorList>
    </citation>
    <scope>NUCLEOTIDE SEQUENCE [LARGE SCALE GENOMIC DNA]</scope>
    <source>
        <strain evidence="2 3">NBRC 15454</strain>
    </source>
</reference>
<evidence type="ECO:0000256" key="1">
    <source>
        <dbReference type="SAM" id="MobiDB-lite"/>
    </source>
</evidence>
<dbReference type="Pfam" id="PF20329">
    <property type="entry name" value="DUF6624"/>
    <property type="match status" value="1"/>
</dbReference>
<proteinExistence type="predicted"/>
<comment type="caution">
    <text evidence="2">The sequence shown here is derived from an EMBL/GenBank/DDBJ whole genome shotgun (WGS) entry which is preliminary data.</text>
</comment>
<gene>
    <name evidence="2" type="ORF">GKJPGBOP_01446</name>
</gene>
<organism evidence="2 3">
    <name type="scientific">Streptomyces paromomycinus</name>
    <name type="common">Streptomyces rimosus subsp. paromomycinus</name>
    <dbReference type="NCBI Taxonomy" id="92743"/>
    <lineage>
        <taxon>Bacteria</taxon>
        <taxon>Bacillati</taxon>
        <taxon>Actinomycetota</taxon>
        <taxon>Actinomycetes</taxon>
        <taxon>Kitasatosporales</taxon>
        <taxon>Streptomycetaceae</taxon>
        <taxon>Streptomyces</taxon>
    </lineage>
</organism>
<keyword evidence="3" id="KW-1185">Reference proteome</keyword>
<dbReference type="AlphaFoldDB" id="A0A401VXK2"/>
<name>A0A401VXK2_STREY</name>
<accession>A0A401VXK2</accession>
<dbReference type="EMBL" id="BHZD01000001">
    <property type="protein sequence ID" value="GCD41789.1"/>
    <property type="molecule type" value="Genomic_DNA"/>
</dbReference>
<evidence type="ECO:0000313" key="2">
    <source>
        <dbReference type="EMBL" id="GCD41789.1"/>
    </source>
</evidence>
<sequence length="190" mass="20613">MSHSAEPAPAQQAPRGMSPQVRDAVRRQLTAMAAEDDRLMREVHALPGAAHRRQHLYGACALHTAELRHLVNYHGWPTAVLVGGEASVAALKILLHAPESDRAFVLSCCGLIQAAVAEGACDTAYGAYAHDLSAVRQGRRQRYGTQVDPRLLRPYPIEDPEGVEARRSAVGLPPLSGELAAHQRRRLLIS</sequence>
<protein>
    <submittedName>
        <fullName evidence="2">Uncharacterized protein</fullName>
    </submittedName>
</protein>